<dbReference type="GO" id="GO:0042753">
    <property type="term" value="P:positive regulation of circadian rhythm"/>
    <property type="evidence" value="ECO:0007669"/>
    <property type="project" value="InterPro"/>
</dbReference>
<evidence type="ECO:0000259" key="6">
    <source>
        <dbReference type="Pfam" id="PF07011"/>
    </source>
</evidence>
<dbReference type="InterPro" id="IPR040462">
    <property type="entry name" value="EARLY_FLOWERING_4"/>
</dbReference>
<keyword evidence="8" id="KW-1185">Reference proteome</keyword>
<dbReference type="GO" id="GO:0005634">
    <property type="term" value="C:nucleus"/>
    <property type="evidence" value="ECO:0007669"/>
    <property type="project" value="UniProtKB-SubCell"/>
</dbReference>
<feature type="compositionally biased region" description="Polar residues" evidence="5">
    <location>
        <begin position="16"/>
        <end position="29"/>
    </location>
</feature>
<name>A0A7N0UBK1_KALFE</name>
<dbReference type="PANTHER" id="PTHR33469:SF5">
    <property type="entry name" value="PROTEIN EARLY FLOWERING 4"/>
    <property type="match status" value="1"/>
</dbReference>
<evidence type="ECO:0000256" key="4">
    <source>
        <dbReference type="ARBA" id="ARBA00023242"/>
    </source>
</evidence>
<evidence type="ECO:0000313" key="7">
    <source>
        <dbReference type="EnsemblPlants" id="Kaladp0059s0035.1.v1.1.CDS.1"/>
    </source>
</evidence>
<evidence type="ECO:0000256" key="3">
    <source>
        <dbReference type="ARBA" id="ARBA00023108"/>
    </source>
</evidence>
<dbReference type="AlphaFoldDB" id="A0A7N0UBK1"/>
<dbReference type="Proteomes" id="UP000594263">
    <property type="component" value="Unplaced"/>
</dbReference>
<feature type="region of interest" description="Disordered" evidence="5">
    <location>
        <begin position="1"/>
        <end position="73"/>
    </location>
</feature>
<organism evidence="7 8">
    <name type="scientific">Kalanchoe fedtschenkoi</name>
    <name type="common">Lavender scallops</name>
    <name type="synonym">South American air plant</name>
    <dbReference type="NCBI Taxonomy" id="63787"/>
    <lineage>
        <taxon>Eukaryota</taxon>
        <taxon>Viridiplantae</taxon>
        <taxon>Streptophyta</taxon>
        <taxon>Embryophyta</taxon>
        <taxon>Tracheophyta</taxon>
        <taxon>Spermatophyta</taxon>
        <taxon>Magnoliopsida</taxon>
        <taxon>eudicotyledons</taxon>
        <taxon>Gunneridae</taxon>
        <taxon>Pentapetalae</taxon>
        <taxon>Saxifragales</taxon>
        <taxon>Crassulaceae</taxon>
        <taxon>Kalanchoe</taxon>
    </lineage>
</organism>
<evidence type="ECO:0000256" key="1">
    <source>
        <dbReference type="ARBA" id="ARBA00004123"/>
    </source>
</evidence>
<dbReference type="InterPro" id="IPR009741">
    <property type="entry name" value="EARLY_FLOWERING_4_dom"/>
</dbReference>
<dbReference type="Gramene" id="Kaladp0059s0035.1.v1.1">
    <property type="protein sequence ID" value="Kaladp0059s0035.1.v1.1.CDS.1"/>
    <property type="gene ID" value="Kaladp0059s0035.v1.1"/>
</dbReference>
<keyword evidence="4" id="KW-0539">Nucleus</keyword>
<evidence type="ECO:0000313" key="8">
    <source>
        <dbReference type="Proteomes" id="UP000594263"/>
    </source>
</evidence>
<dbReference type="GO" id="GO:0048511">
    <property type="term" value="P:rhythmic process"/>
    <property type="evidence" value="ECO:0007669"/>
    <property type="project" value="UniProtKB-KW"/>
</dbReference>
<evidence type="ECO:0000256" key="5">
    <source>
        <dbReference type="SAM" id="MobiDB-lite"/>
    </source>
</evidence>
<dbReference type="EnsemblPlants" id="Kaladp0059s0035.1.v1.1">
    <property type="protein sequence ID" value="Kaladp0059s0035.1.v1.1.CDS.1"/>
    <property type="gene ID" value="Kaladp0059s0035.v1.1"/>
</dbReference>
<feature type="compositionally biased region" description="Gly residues" evidence="5">
    <location>
        <begin position="1"/>
        <end position="10"/>
    </location>
</feature>
<reference evidence="7" key="1">
    <citation type="submission" date="2021-01" db="UniProtKB">
        <authorList>
            <consortium name="EnsemblPlants"/>
        </authorList>
    </citation>
    <scope>IDENTIFICATION</scope>
</reference>
<dbReference type="Pfam" id="PF07011">
    <property type="entry name" value="Elf4"/>
    <property type="match status" value="1"/>
</dbReference>
<protein>
    <recommendedName>
        <fullName evidence="6">Protein EARLY FLOWERING 4 domain-containing protein</fullName>
    </recommendedName>
</protein>
<dbReference type="PANTHER" id="PTHR33469">
    <property type="entry name" value="PROTEIN ELF4-LIKE 4"/>
    <property type="match status" value="1"/>
</dbReference>
<dbReference type="GO" id="GO:0009649">
    <property type="term" value="P:entrainment of circadian clock"/>
    <property type="evidence" value="ECO:0007669"/>
    <property type="project" value="TreeGrafter"/>
</dbReference>
<comment type="similarity">
    <text evidence="2">Belongs to the EARLY FLOWERING 4 family.</text>
</comment>
<feature type="domain" description="Protein EARLY FLOWERING 4" evidence="6">
    <location>
        <begin position="68"/>
        <end position="142"/>
    </location>
</feature>
<evidence type="ECO:0000256" key="2">
    <source>
        <dbReference type="ARBA" id="ARBA00009514"/>
    </source>
</evidence>
<comment type="subcellular location">
    <subcellularLocation>
        <location evidence="1">Nucleus</location>
    </subcellularLocation>
</comment>
<accession>A0A7N0UBK1</accession>
<keyword evidence="3" id="KW-0090">Biological rhythms</keyword>
<sequence length="154" mass="16686">MEAGGSGGSGEKQKQHNISQTVTTPTATPKKSRKRDSSSRGGGDVFSIESSGSRGKEENPKDGGGGGDESWQLFGDRFRDVQLMMDHNQILMEQVNENHRSRIADNMVKNVALIQEINENISKIRDLYSGLSSDVLTFCQHRAASGKDSGDKSG</sequence>
<proteinExistence type="inferred from homology"/>